<keyword evidence="2 5" id="KW-0812">Transmembrane</keyword>
<keyword evidence="5" id="KW-0813">Transport</keyword>
<keyword evidence="4 5" id="KW-0472">Membrane</keyword>
<keyword evidence="9" id="KW-1185">Reference proteome</keyword>
<keyword evidence="5" id="KW-1003">Cell membrane</keyword>
<dbReference type="NCBIfam" id="TIGR01770">
    <property type="entry name" value="NDH_I_N"/>
    <property type="match status" value="1"/>
</dbReference>
<keyword evidence="5" id="KW-0830">Ubiquinone</keyword>
<feature type="transmembrane region" description="Helical" evidence="5">
    <location>
        <begin position="270"/>
        <end position="291"/>
    </location>
</feature>
<evidence type="ECO:0000259" key="7">
    <source>
        <dbReference type="Pfam" id="PF00361"/>
    </source>
</evidence>
<reference evidence="9" key="1">
    <citation type="journal article" date="2019" name="Int. J. Syst. Evol. Microbiol.">
        <title>The Global Catalogue of Microorganisms (GCM) 10K type strain sequencing project: providing services to taxonomists for standard genome sequencing and annotation.</title>
        <authorList>
            <consortium name="The Broad Institute Genomics Platform"/>
            <consortium name="The Broad Institute Genome Sequencing Center for Infectious Disease"/>
            <person name="Wu L."/>
            <person name="Ma J."/>
        </authorList>
    </citation>
    <scope>NUCLEOTIDE SEQUENCE [LARGE SCALE GENOMIC DNA]</scope>
    <source>
        <strain evidence="9">ZS-35-S2</strain>
    </source>
</reference>
<dbReference type="HAMAP" id="MF_00445">
    <property type="entry name" value="NDH1_NuoN_1"/>
    <property type="match status" value="1"/>
</dbReference>
<protein>
    <recommendedName>
        <fullName evidence="5">NADH-quinone oxidoreductase subunit N</fullName>
        <ecNumber evidence="5">7.1.1.-</ecNumber>
    </recommendedName>
    <alternativeName>
        <fullName evidence="5">NADH dehydrogenase I subunit N</fullName>
    </alternativeName>
    <alternativeName>
        <fullName evidence="5">NDH-1 subunit N</fullName>
    </alternativeName>
</protein>
<feature type="transmembrane region" description="Helical" evidence="5">
    <location>
        <begin position="160"/>
        <end position="182"/>
    </location>
</feature>
<keyword evidence="5" id="KW-1278">Translocase</keyword>
<evidence type="ECO:0000313" key="8">
    <source>
        <dbReference type="EMBL" id="MFD2235856.1"/>
    </source>
</evidence>
<feature type="domain" description="NADH:quinone oxidoreductase/Mrp antiporter transmembrane" evidence="7">
    <location>
        <begin position="125"/>
        <end position="416"/>
    </location>
</feature>
<comment type="catalytic activity">
    <reaction evidence="5">
        <text>a quinone + NADH + 5 H(+)(in) = a quinol + NAD(+) + 4 H(+)(out)</text>
        <dbReference type="Rhea" id="RHEA:57888"/>
        <dbReference type="ChEBI" id="CHEBI:15378"/>
        <dbReference type="ChEBI" id="CHEBI:24646"/>
        <dbReference type="ChEBI" id="CHEBI:57540"/>
        <dbReference type="ChEBI" id="CHEBI:57945"/>
        <dbReference type="ChEBI" id="CHEBI:132124"/>
    </reaction>
</comment>
<comment type="subunit">
    <text evidence="5">NDH-1 is composed of 14 different subunits. Subunits NuoA, H, J, K, L, M, N constitute the membrane sector of the complex.</text>
</comment>
<comment type="caution">
    <text evidence="8">The sequence shown here is derived from an EMBL/GenBank/DDBJ whole genome shotgun (WGS) entry which is preliminary data.</text>
</comment>
<dbReference type="RefSeq" id="WP_209736190.1">
    <property type="nucleotide sequence ID" value="NZ_CP072611.1"/>
</dbReference>
<dbReference type="PANTHER" id="PTHR22773">
    <property type="entry name" value="NADH DEHYDROGENASE"/>
    <property type="match status" value="1"/>
</dbReference>
<dbReference type="Pfam" id="PF00361">
    <property type="entry name" value="Proton_antipo_M"/>
    <property type="match status" value="1"/>
</dbReference>
<dbReference type="Proteomes" id="UP001597371">
    <property type="component" value="Unassembled WGS sequence"/>
</dbReference>
<comment type="similarity">
    <text evidence="5">Belongs to the complex I subunit 2 family.</text>
</comment>
<keyword evidence="5" id="KW-0874">Quinone</keyword>
<organism evidence="8 9">
    <name type="scientific">Aureimonas populi</name>
    <dbReference type="NCBI Taxonomy" id="1701758"/>
    <lineage>
        <taxon>Bacteria</taxon>
        <taxon>Pseudomonadati</taxon>
        <taxon>Pseudomonadota</taxon>
        <taxon>Alphaproteobacteria</taxon>
        <taxon>Hyphomicrobiales</taxon>
        <taxon>Aurantimonadaceae</taxon>
        <taxon>Aureimonas</taxon>
    </lineage>
</organism>
<dbReference type="EMBL" id="JBHUIJ010000002">
    <property type="protein sequence ID" value="MFD2235856.1"/>
    <property type="molecule type" value="Genomic_DNA"/>
</dbReference>
<proteinExistence type="inferred from homology"/>
<feature type="transmembrane region" description="Helical" evidence="5">
    <location>
        <begin position="78"/>
        <end position="98"/>
    </location>
</feature>
<accession>A0ABW5CGG4</accession>
<evidence type="ECO:0000256" key="6">
    <source>
        <dbReference type="RuleBase" id="RU000320"/>
    </source>
</evidence>
<evidence type="ECO:0000256" key="1">
    <source>
        <dbReference type="ARBA" id="ARBA00004127"/>
    </source>
</evidence>
<evidence type="ECO:0000256" key="5">
    <source>
        <dbReference type="HAMAP-Rule" id="MF_00445"/>
    </source>
</evidence>
<sequence length="479" mass="50288">MFAQFISDSLPIVGPELILAVGALVLLMVGTFVGEKSAGLVTSLSVGLILFAGFWLIVATPDGIAFGGSFVLDPFARFTKVLVLIGSAAAVIMTVGFARLERFDRFEFPVLIVLATVGMMVMVSAGDLIALYMGLELQSLAAYVIAAINRDSVRSTEAGLKYFVLGALSSGMLLYGASLVYGFTGQIEFTAIAAALGEGRSFGLLVGLVFVIAGLAFKISAVPFHMWTPDVYEGAPTPVTAFFAAAPKVAAMALLIRFTVQGFQPLAADWQQIIVFISIASMILGAFAAIGQTNIKRLMAYSSIGHMGYALVGLAAADSAGVAGVLVYMATYMTMTLGTFAVILAMRRPDGAVEDLRELSGLSRTNPVMALALTALMLSLAGLPPLLGFWGKYFVFVAAVGAGLIPLAVIGVVTSAVGLYYYLRVVKVMWFDEPAGGFVPMQTELRIVLGASALFIFPVYIVFAGPLLAAAQAAAASFF</sequence>
<comment type="subcellular location">
    <subcellularLocation>
        <location evidence="5">Cell membrane</location>
        <topology evidence="5">Multi-pass membrane protein</topology>
    </subcellularLocation>
    <subcellularLocation>
        <location evidence="1">Endomembrane system</location>
        <topology evidence="1">Multi-pass membrane protein</topology>
    </subcellularLocation>
    <subcellularLocation>
        <location evidence="6">Membrane</location>
        <topology evidence="6">Multi-pass membrane protein</topology>
    </subcellularLocation>
</comment>
<name>A0ABW5CGG4_9HYPH</name>
<dbReference type="EC" id="7.1.1.-" evidence="5"/>
<evidence type="ECO:0000256" key="4">
    <source>
        <dbReference type="ARBA" id="ARBA00023136"/>
    </source>
</evidence>
<feature type="transmembrane region" description="Helical" evidence="5">
    <location>
        <begin position="447"/>
        <end position="469"/>
    </location>
</feature>
<feature type="transmembrane region" description="Helical" evidence="5">
    <location>
        <begin position="323"/>
        <end position="346"/>
    </location>
</feature>
<feature type="transmembrane region" description="Helical" evidence="5">
    <location>
        <begin position="12"/>
        <end position="33"/>
    </location>
</feature>
<comment type="function">
    <text evidence="5">NDH-1 shuttles electrons from NADH, via FMN and iron-sulfur (Fe-S) centers, to quinones in the respiratory chain. The immediate electron acceptor for the enzyme in this species is believed to be ubiquinone. Couples the redox reaction to proton translocation (for every two electrons transferred, four hydrogen ions are translocated across the cytoplasmic membrane), and thus conserves the redox energy in a proton gradient.</text>
</comment>
<dbReference type="InterPro" id="IPR010096">
    <property type="entry name" value="NADH-Q_OxRdtase_suN/2"/>
</dbReference>
<feature type="transmembrane region" description="Helical" evidence="5">
    <location>
        <begin position="40"/>
        <end position="58"/>
    </location>
</feature>
<gene>
    <name evidence="5 8" type="primary">nuoN</name>
    <name evidence="8" type="ORF">ACFSKQ_00055</name>
</gene>
<evidence type="ECO:0000256" key="2">
    <source>
        <dbReference type="ARBA" id="ARBA00022692"/>
    </source>
</evidence>
<keyword evidence="5" id="KW-0520">NAD</keyword>
<feature type="transmembrane region" description="Helical" evidence="5">
    <location>
        <begin position="202"/>
        <end position="227"/>
    </location>
</feature>
<evidence type="ECO:0000313" key="9">
    <source>
        <dbReference type="Proteomes" id="UP001597371"/>
    </source>
</evidence>
<dbReference type="InterPro" id="IPR001750">
    <property type="entry name" value="ND/Mrp_TM"/>
</dbReference>
<feature type="transmembrane region" description="Helical" evidence="5">
    <location>
        <begin position="367"/>
        <end position="387"/>
    </location>
</feature>
<feature type="transmembrane region" description="Helical" evidence="5">
    <location>
        <begin position="105"/>
        <end position="123"/>
    </location>
</feature>
<keyword evidence="3 5" id="KW-1133">Transmembrane helix</keyword>
<feature type="transmembrane region" description="Helical" evidence="5">
    <location>
        <begin position="393"/>
        <end position="423"/>
    </location>
</feature>
<dbReference type="NCBIfam" id="NF004440">
    <property type="entry name" value="PRK05777.1-3"/>
    <property type="match status" value="1"/>
</dbReference>
<feature type="transmembrane region" description="Helical" evidence="5">
    <location>
        <begin position="239"/>
        <end position="258"/>
    </location>
</feature>
<evidence type="ECO:0000256" key="3">
    <source>
        <dbReference type="ARBA" id="ARBA00022989"/>
    </source>
</evidence>